<dbReference type="InterPro" id="IPR013189">
    <property type="entry name" value="Glyco_hydro_32_C"/>
</dbReference>
<dbReference type="PANTHER" id="PTHR43101">
    <property type="entry name" value="BETA-FRUCTOSIDASE"/>
    <property type="match status" value="1"/>
</dbReference>
<evidence type="ECO:0000256" key="1">
    <source>
        <dbReference type="ARBA" id="ARBA00009902"/>
    </source>
</evidence>
<gene>
    <name evidence="8" type="ORF">METZ01_LOCUS118746</name>
</gene>
<evidence type="ECO:0000259" key="6">
    <source>
        <dbReference type="Pfam" id="PF00251"/>
    </source>
</evidence>
<evidence type="ECO:0000256" key="2">
    <source>
        <dbReference type="ARBA" id="ARBA00012758"/>
    </source>
</evidence>
<dbReference type="SUPFAM" id="SSF49899">
    <property type="entry name" value="Concanavalin A-like lectins/glucanases"/>
    <property type="match status" value="1"/>
</dbReference>
<dbReference type="InterPro" id="IPR001362">
    <property type="entry name" value="Glyco_hydro_32"/>
</dbReference>
<dbReference type="Pfam" id="PF00251">
    <property type="entry name" value="Glyco_hydro_32N"/>
    <property type="match status" value="1"/>
</dbReference>
<dbReference type="GO" id="GO:0005975">
    <property type="term" value="P:carbohydrate metabolic process"/>
    <property type="evidence" value="ECO:0007669"/>
    <property type="project" value="InterPro"/>
</dbReference>
<organism evidence="8">
    <name type="scientific">marine metagenome</name>
    <dbReference type="NCBI Taxonomy" id="408172"/>
    <lineage>
        <taxon>unclassified sequences</taxon>
        <taxon>metagenomes</taxon>
        <taxon>ecological metagenomes</taxon>
    </lineage>
</organism>
<dbReference type="InterPro" id="IPR023296">
    <property type="entry name" value="Glyco_hydro_beta-prop_sf"/>
</dbReference>
<evidence type="ECO:0000259" key="7">
    <source>
        <dbReference type="Pfam" id="PF08244"/>
    </source>
</evidence>
<evidence type="ECO:0000256" key="3">
    <source>
        <dbReference type="ARBA" id="ARBA00022801"/>
    </source>
</evidence>
<proteinExistence type="inferred from homology"/>
<dbReference type="EC" id="3.2.1.26" evidence="2"/>
<dbReference type="CDD" id="cd08996">
    <property type="entry name" value="GH32_FFase"/>
    <property type="match status" value="1"/>
</dbReference>
<dbReference type="EMBL" id="UINC01015690">
    <property type="protein sequence ID" value="SVA65892.1"/>
    <property type="molecule type" value="Genomic_DNA"/>
</dbReference>
<evidence type="ECO:0000256" key="4">
    <source>
        <dbReference type="ARBA" id="ARBA00023295"/>
    </source>
</evidence>
<reference evidence="8" key="1">
    <citation type="submission" date="2018-05" db="EMBL/GenBank/DDBJ databases">
        <authorList>
            <person name="Lanie J.A."/>
            <person name="Ng W.-L."/>
            <person name="Kazmierczak K.M."/>
            <person name="Andrzejewski T.M."/>
            <person name="Davidsen T.M."/>
            <person name="Wayne K.J."/>
            <person name="Tettelin H."/>
            <person name="Glass J.I."/>
            <person name="Rusch D."/>
            <person name="Podicherti R."/>
            <person name="Tsui H.-C.T."/>
            <person name="Winkler M.E."/>
        </authorList>
    </citation>
    <scope>NUCLEOTIDE SEQUENCE</scope>
</reference>
<dbReference type="InterPro" id="IPR013320">
    <property type="entry name" value="ConA-like_dom_sf"/>
</dbReference>
<dbReference type="GO" id="GO:0004564">
    <property type="term" value="F:beta-fructofuranosidase activity"/>
    <property type="evidence" value="ECO:0007669"/>
    <property type="project" value="UniProtKB-EC"/>
</dbReference>
<sequence length="548" mass="62341">MSNAVKIDIIKGESMKIIIRMTFVIVVAVSQLIMYGCSEDRDKKKDVSMSTTDMIAAQRQLRELQLSDPHRPTYHFVNPEGRGMPFDPNGAIFWNGRYHLFYIFQDHRGDGWGHASSRDLLHWRFHPAALFPAENDPDRGIFSGNAFVTLDGDVAILYHGVRAGNCIALSSDQDLNTWTKLTSNPIIPIPEEDSPEEKLYSSWDPHGWVENNEYYAIFGGKKPSLFKASDLDRWHYVGPLLASNMPDVDEAIEDLSCPDFFTLGNKHALLSISHSHGTRIYLGQWDGSQFHPESHQRMNWLGGTTFAPETLLDDKKRRIMWAWVLDRRERLHIRYPRDQEPPPYGWTGTMTLPRVLSLASDGTLLIQPVEELKELRTNPRVARNIEVNDGEGFRLNDIEGTELEIAATVDMSGANTFGLKVMASPGGEEETTIEFNRTEENIIIDFAKSSQDTSIKHYKRTMNFMTEEANPIATNQIAPFKLGRDEELKIQIFIDRSIIEVFANGRQCVTQRVYPTRPDSRGVELFSKGGDSRVSLLRAWDVSPTNHW</sequence>
<evidence type="ECO:0000313" key="8">
    <source>
        <dbReference type="EMBL" id="SVA65892.1"/>
    </source>
</evidence>
<keyword evidence="3" id="KW-0378">Hydrolase</keyword>
<dbReference type="PANTHER" id="PTHR43101:SF1">
    <property type="entry name" value="BETA-FRUCTOSIDASE"/>
    <property type="match status" value="1"/>
</dbReference>
<feature type="domain" description="Glycosyl hydrolase family 32 C-terminal" evidence="7">
    <location>
        <begin position="371"/>
        <end position="541"/>
    </location>
</feature>
<dbReference type="InterPro" id="IPR051214">
    <property type="entry name" value="GH32_Enzymes"/>
</dbReference>
<keyword evidence="5" id="KW-0812">Transmembrane</keyword>
<keyword evidence="5" id="KW-0472">Membrane</keyword>
<dbReference type="Gene3D" id="2.115.10.20">
    <property type="entry name" value="Glycosyl hydrolase domain, family 43"/>
    <property type="match status" value="1"/>
</dbReference>
<accession>A0A381XN19</accession>
<comment type="similarity">
    <text evidence="1">Belongs to the glycosyl hydrolase 32 family.</text>
</comment>
<keyword evidence="5" id="KW-1133">Transmembrane helix</keyword>
<feature type="transmembrane region" description="Helical" evidence="5">
    <location>
        <begin position="17"/>
        <end position="36"/>
    </location>
</feature>
<dbReference type="SMART" id="SM00640">
    <property type="entry name" value="Glyco_32"/>
    <property type="match status" value="1"/>
</dbReference>
<dbReference type="InterPro" id="IPR013148">
    <property type="entry name" value="Glyco_hydro_32_N"/>
</dbReference>
<dbReference type="Gene3D" id="2.60.120.560">
    <property type="entry name" value="Exo-inulinase, domain 1"/>
    <property type="match status" value="1"/>
</dbReference>
<evidence type="ECO:0000256" key="5">
    <source>
        <dbReference type="SAM" id="Phobius"/>
    </source>
</evidence>
<dbReference type="AlphaFoldDB" id="A0A381XN19"/>
<feature type="domain" description="Glycosyl hydrolase family 32 N-terminal" evidence="6">
    <location>
        <begin position="87"/>
        <end position="368"/>
    </location>
</feature>
<dbReference type="Pfam" id="PF08244">
    <property type="entry name" value="Glyco_hydro_32C"/>
    <property type="match status" value="1"/>
</dbReference>
<protein>
    <recommendedName>
        <fullName evidence="2">beta-fructofuranosidase</fullName>
        <ecNumber evidence="2">3.2.1.26</ecNumber>
    </recommendedName>
</protein>
<keyword evidence="4" id="KW-0326">Glycosidase</keyword>
<dbReference type="SUPFAM" id="SSF75005">
    <property type="entry name" value="Arabinanase/levansucrase/invertase"/>
    <property type="match status" value="1"/>
</dbReference>
<name>A0A381XN19_9ZZZZ</name>